<feature type="transmembrane region" description="Helical" evidence="2">
    <location>
        <begin position="239"/>
        <end position="265"/>
    </location>
</feature>
<keyword evidence="4" id="KW-1185">Reference proteome</keyword>
<feature type="transmembrane region" description="Helical" evidence="2">
    <location>
        <begin position="160"/>
        <end position="183"/>
    </location>
</feature>
<feature type="transmembrane region" description="Helical" evidence="2">
    <location>
        <begin position="212"/>
        <end position="233"/>
    </location>
</feature>
<gene>
    <name evidence="3" type="ORF">SISNIDRAFT_455414</name>
</gene>
<evidence type="ECO:0000313" key="3">
    <source>
        <dbReference type="EMBL" id="KZS92787.1"/>
    </source>
</evidence>
<proteinExistence type="predicted"/>
<dbReference type="AlphaFoldDB" id="A0A164TZV3"/>
<keyword evidence="2" id="KW-0812">Transmembrane</keyword>
<feature type="compositionally biased region" description="Pro residues" evidence="1">
    <location>
        <begin position="1"/>
        <end position="11"/>
    </location>
</feature>
<keyword evidence="2" id="KW-0472">Membrane</keyword>
<dbReference type="Proteomes" id="UP000076722">
    <property type="component" value="Unassembled WGS sequence"/>
</dbReference>
<evidence type="ECO:0000313" key="4">
    <source>
        <dbReference type="Proteomes" id="UP000076722"/>
    </source>
</evidence>
<keyword evidence="2" id="KW-1133">Transmembrane helix</keyword>
<feature type="region of interest" description="Disordered" evidence="1">
    <location>
        <begin position="1"/>
        <end position="52"/>
    </location>
</feature>
<reference evidence="3 4" key="1">
    <citation type="journal article" date="2016" name="Mol. Biol. Evol.">
        <title>Comparative Genomics of Early-Diverging Mushroom-Forming Fungi Provides Insights into the Origins of Lignocellulose Decay Capabilities.</title>
        <authorList>
            <person name="Nagy L.G."/>
            <person name="Riley R."/>
            <person name="Tritt A."/>
            <person name="Adam C."/>
            <person name="Daum C."/>
            <person name="Floudas D."/>
            <person name="Sun H."/>
            <person name="Yadav J.S."/>
            <person name="Pangilinan J."/>
            <person name="Larsson K.H."/>
            <person name="Matsuura K."/>
            <person name="Barry K."/>
            <person name="Labutti K."/>
            <person name="Kuo R."/>
            <person name="Ohm R.A."/>
            <person name="Bhattacharya S.S."/>
            <person name="Shirouzu T."/>
            <person name="Yoshinaga Y."/>
            <person name="Martin F.M."/>
            <person name="Grigoriev I.V."/>
            <person name="Hibbett D.S."/>
        </authorList>
    </citation>
    <scope>NUCLEOTIDE SEQUENCE [LARGE SCALE GENOMIC DNA]</scope>
    <source>
        <strain evidence="3 4">HHB9708</strain>
    </source>
</reference>
<organism evidence="3 4">
    <name type="scientific">Sistotremastrum niveocremeum HHB9708</name>
    <dbReference type="NCBI Taxonomy" id="1314777"/>
    <lineage>
        <taxon>Eukaryota</taxon>
        <taxon>Fungi</taxon>
        <taxon>Dikarya</taxon>
        <taxon>Basidiomycota</taxon>
        <taxon>Agaricomycotina</taxon>
        <taxon>Agaricomycetes</taxon>
        <taxon>Sistotremastrales</taxon>
        <taxon>Sistotremastraceae</taxon>
        <taxon>Sertulicium</taxon>
        <taxon>Sertulicium niveocremeum</taxon>
    </lineage>
</organism>
<name>A0A164TZV3_9AGAM</name>
<dbReference type="EMBL" id="KV419409">
    <property type="protein sequence ID" value="KZS92787.1"/>
    <property type="molecule type" value="Genomic_DNA"/>
</dbReference>
<accession>A0A164TZV3</accession>
<evidence type="ECO:0000256" key="1">
    <source>
        <dbReference type="SAM" id="MobiDB-lite"/>
    </source>
</evidence>
<sequence length="278" mass="29800">MNLAEPSPPQSSQPLASAMERTQISPDPEILSEVSGAPKGKGSLGGGPTPIMIDESTGRATRTSWLPEETVLIDYPPSYPEEPSRLLYIGTSNFPLPPNDALDADPPPLMNFSGNGSSDNDSIPFSRLEICLCILIHVAIFYGAPPVTDAESAVLGKLSSIAISSGPILSASGLFLWAAVTILSRRRSIPSALVTRDENFGDFDHLQITIPFFLFASGVMVGTAGLILCYISLSHLAAAFVLAVFAPLCIMFWFTNVVDRILLYFRLSRGRSGIRVSV</sequence>
<protein>
    <submittedName>
        <fullName evidence="3">Uncharacterized protein</fullName>
    </submittedName>
</protein>
<evidence type="ECO:0000256" key="2">
    <source>
        <dbReference type="SAM" id="Phobius"/>
    </source>
</evidence>